<accession>A0ABS4X636</accession>
<protein>
    <submittedName>
        <fullName evidence="8">Superfamily II RNA helicase</fullName>
    </submittedName>
</protein>
<dbReference type="PROSITE" id="PS51192">
    <property type="entry name" value="HELICASE_ATP_BIND_1"/>
    <property type="match status" value="1"/>
</dbReference>
<dbReference type="Proteomes" id="UP001519290">
    <property type="component" value="Unassembled WGS sequence"/>
</dbReference>
<name>A0ABS4X636_9MICO</name>
<evidence type="ECO:0000313" key="8">
    <source>
        <dbReference type="EMBL" id="MBP2383924.1"/>
    </source>
</evidence>
<dbReference type="InterPro" id="IPR021904">
    <property type="entry name" value="DUF3516"/>
</dbReference>
<organism evidence="8 9">
    <name type="scientific">Brachybacterium sacelli</name>
    <dbReference type="NCBI Taxonomy" id="173364"/>
    <lineage>
        <taxon>Bacteria</taxon>
        <taxon>Bacillati</taxon>
        <taxon>Actinomycetota</taxon>
        <taxon>Actinomycetes</taxon>
        <taxon>Micrococcales</taxon>
        <taxon>Dermabacteraceae</taxon>
        <taxon>Brachybacterium</taxon>
    </lineage>
</organism>
<reference evidence="8 9" key="1">
    <citation type="submission" date="2021-03" db="EMBL/GenBank/DDBJ databases">
        <title>Sequencing the genomes of 1000 actinobacteria strains.</title>
        <authorList>
            <person name="Klenk H.-P."/>
        </authorList>
    </citation>
    <scope>NUCLEOTIDE SEQUENCE [LARGE SCALE GENOMIC DNA]</scope>
    <source>
        <strain evidence="8 9">DSM 14566</strain>
    </source>
</reference>
<feature type="domain" description="Helicase C-terminal" evidence="7">
    <location>
        <begin position="252"/>
        <end position="413"/>
    </location>
</feature>
<dbReference type="RefSeq" id="WP_209904830.1">
    <property type="nucleotide sequence ID" value="NZ_BAAAJW010000001.1"/>
</dbReference>
<dbReference type="EMBL" id="JAGIOD010000002">
    <property type="protein sequence ID" value="MBP2383924.1"/>
    <property type="molecule type" value="Genomic_DNA"/>
</dbReference>
<gene>
    <name evidence="8" type="ORF">JOF43_003913</name>
</gene>
<dbReference type="GO" id="GO:0004386">
    <property type="term" value="F:helicase activity"/>
    <property type="evidence" value="ECO:0007669"/>
    <property type="project" value="UniProtKB-KW"/>
</dbReference>
<dbReference type="InterPro" id="IPR011545">
    <property type="entry name" value="DEAD/DEAH_box_helicase_dom"/>
</dbReference>
<evidence type="ECO:0000313" key="9">
    <source>
        <dbReference type="Proteomes" id="UP001519290"/>
    </source>
</evidence>
<dbReference type="CDD" id="cd17921">
    <property type="entry name" value="DEXHc_Ski2"/>
    <property type="match status" value="1"/>
</dbReference>
<sequence>MPILTPFLPETASADGQDAIVEGFVAAQESVGRALYPHQEEALLAIAAGDHVIAATPTGSGKTTIAYAALFAAMARGERSYYTAPIKALVSEKFFDLVGQFGAENVGMMTGDSSVNHDAPIIVCTAEILANHALRDGPASDVGLAVMDEFHYYGDPQRGWAWQVPLVELPDCQFVLMSATLGDVSFFVEDLTERTARDVSVIDDAPRPVPLDFRWSLEPLPDTISTILQDRDSPVYIVHFTQKDALEQAQALLGQKILSGEEKERIREIIGDFRFSKGFGQILSRLVREGIGVHHAGMLPKYRRLVEKLAQSGLLRIICGTDTLGVGINVPIRTVLLTGLVKFDGSRSRLLNAREFHQIAGRAGRAGFDTIGHVVVQAPTWTIEFERERAKHRAREEAGAAPNNAKKRKKEPKPRIPDGAVTWSEANMTKLVENGPEALRPHLKITAGMALALISRPGDAVAAGRHLIMTSHQTRTQKLKLLRDALAILKGLRDAEIIEVLAEPDHLGRRIVLTSDLQLDFTMNQPLAPFAIAMIDTLDEESSTLTMDTVSILEAILEDPRQILLAQQNAAKGELLAELKADGVEYTERMAQLDEVTWPKPLEEDLEAALEIYARTRPWVRVEDLSPKSVVREIHETGQTFSEFVQRYGLQRSEGVVLRYLSDAYQALRRTIPQDLRTEELEDLIEWLGVLVRGIDSSLLDEWEALSHPEDVEADGASEIRPSSPRGLSAQTKVLRTMVRAAMWQRVEHFAFEREQRLAELDGAAGWDRARWAEAMDSYYDTYDDVGIDGPARSPQLLQITEESKLWRIRQVLADPEDNHDWAIEAELDLEATDEAGEPVLAITHVGDLADR</sequence>
<keyword evidence="2" id="KW-0378">Hydrolase</keyword>
<evidence type="ECO:0000259" key="6">
    <source>
        <dbReference type="PROSITE" id="PS51192"/>
    </source>
</evidence>
<dbReference type="PANTHER" id="PTHR12131:SF1">
    <property type="entry name" value="ATP-DEPENDENT RNA HELICASE SUPV3L1, MITOCHONDRIAL-RELATED"/>
    <property type="match status" value="1"/>
</dbReference>
<dbReference type="InterPro" id="IPR014001">
    <property type="entry name" value="Helicase_ATP-bd"/>
</dbReference>
<evidence type="ECO:0000256" key="2">
    <source>
        <dbReference type="ARBA" id="ARBA00022801"/>
    </source>
</evidence>
<dbReference type="InterPro" id="IPR027417">
    <property type="entry name" value="P-loop_NTPase"/>
</dbReference>
<feature type="domain" description="Helicase ATP-binding" evidence="6">
    <location>
        <begin position="43"/>
        <end position="199"/>
    </location>
</feature>
<dbReference type="SUPFAM" id="SSF52540">
    <property type="entry name" value="P-loop containing nucleoside triphosphate hydrolases"/>
    <property type="match status" value="1"/>
</dbReference>
<dbReference type="Pfam" id="PF00270">
    <property type="entry name" value="DEAD"/>
    <property type="match status" value="1"/>
</dbReference>
<dbReference type="InterPro" id="IPR050699">
    <property type="entry name" value="RNA-DNA_Helicase"/>
</dbReference>
<dbReference type="Pfam" id="PF12029">
    <property type="entry name" value="DUF3516"/>
    <property type="match status" value="1"/>
</dbReference>
<evidence type="ECO:0000256" key="3">
    <source>
        <dbReference type="ARBA" id="ARBA00022806"/>
    </source>
</evidence>
<evidence type="ECO:0000256" key="4">
    <source>
        <dbReference type="ARBA" id="ARBA00022840"/>
    </source>
</evidence>
<keyword evidence="4" id="KW-0067">ATP-binding</keyword>
<evidence type="ECO:0000259" key="7">
    <source>
        <dbReference type="PROSITE" id="PS51194"/>
    </source>
</evidence>
<dbReference type="PROSITE" id="PS51194">
    <property type="entry name" value="HELICASE_CTER"/>
    <property type="match status" value="1"/>
</dbReference>
<comment type="caution">
    <text evidence="8">The sequence shown here is derived from an EMBL/GenBank/DDBJ whole genome shotgun (WGS) entry which is preliminary data.</text>
</comment>
<dbReference type="Gene3D" id="3.40.50.300">
    <property type="entry name" value="P-loop containing nucleotide triphosphate hydrolases"/>
    <property type="match status" value="2"/>
</dbReference>
<dbReference type="SMART" id="SM00487">
    <property type="entry name" value="DEXDc"/>
    <property type="match status" value="1"/>
</dbReference>
<dbReference type="Pfam" id="PF00271">
    <property type="entry name" value="Helicase_C"/>
    <property type="match status" value="1"/>
</dbReference>
<proteinExistence type="predicted"/>
<dbReference type="SMART" id="SM00490">
    <property type="entry name" value="HELICc"/>
    <property type="match status" value="1"/>
</dbReference>
<evidence type="ECO:0000256" key="5">
    <source>
        <dbReference type="SAM" id="MobiDB-lite"/>
    </source>
</evidence>
<keyword evidence="1" id="KW-0547">Nucleotide-binding</keyword>
<feature type="region of interest" description="Disordered" evidence="5">
    <location>
        <begin position="392"/>
        <end position="422"/>
    </location>
</feature>
<dbReference type="InterPro" id="IPR001650">
    <property type="entry name" value="Helicase_C-like"/>
</dbReference>
<evidence type="ECO:0000256" key="1">
    <source>
        <dbReference type="ARBA" id="ARBA00022741"/>
    </source>
</evidence>
<keyword evidence="3 8" id="KW-0347">Helicase</keyword>
<dbReference type="PANTHER" id="PTHR12131">
    <property type="entry name" value="ATP-DEPENDENT RNA AND DNA HELICASE"/>
    <property type="match status" value="1"/>
</dbReference>
<keyword evidence="9" id="KW-1185">Reference proteome</keyword>